<dbReference type="InterPro" id="IPR005215">
    <property type="entry name" value="Trig_fac"/>
</dbReference>
<keyword evidence="13" id="KW-1185">Reference proteome</keyword>
<dbReference type="Gene3D" id="1.10.3120.10">
    <property type="entry name" value="Trigger factor, C-terminal domain"/>
    <property type="match status" value="1"/>
</dbReference>
<keyword evidence="7 9" id="KW-0413">Isomerase</keyword>
<dbReference type="GO" id="GO:0015031">
    <property type="term" value="P:protein transport"/>
    <property type="evidence" value="ECO:0007669"/>
    <property type="project" value="UniProtKB-UniRule"/>
</dbReference>
<keyword evidence="6 9" id="KW-0143">Chaperone</keyword>
<dbReference type="HAMAP" id="MF_00303">
    <property type="entry name" value="Trigger_factor_Tig"/>
    <property type="match status" value="1"/>
</dbReference>
<keyword evidence="9" id="KW-0131">Cell cycle</keyword>
<dbReference type="GO" id="GO:0003755">
    <property type="term" value="F:peptidyl-prolyl cis-trans isomerase activity"/>
    <property type="evidence" value="ECO:0007669"/>
    <property type="project" value="UniProtKB-UniRule"/>
</dbReference>
<evidence type="ECO:0000256" key="9">
    <source>
        <dbReference type="HAMAP-Rule" id="MF_00303"/>
    </source>
</evidence>
<dbReference type="InterPro" id="IPR036611">
    <property type="entry name" value="Trigger_fac_ribosome-bd_sf"/>
</dbReference>
<accession>D7BGB5</accession>
<dbReference type="InterPro" id="IPR008881">
    <property type="entry name" value="Trigger_fac_ribosome-bd_bac"/>
</dbReference>
<keyword evidence="5 9" id="KW-0697">Rotamase</keyword>
<evidence type="ECO:0000313" key="13">
    <source>
        <dbReference type="Proteomes" id="UP000001916"/>
    </source>
</evidence>
<keyword evidence="9" id="KW-0132">Cell division</keyword>
<dbReference type="AlphaFoldDB" id="D7BGB5"/>
<evidence type="ECO:0000313" key="12">
    <source>
        <dbReference type="EMBL" id="ADH63731.1"/>
    </source>
</evidence>
<comment type="function">
    <text evidence="9">Involved in protein export. Acts as a chaperone by maintaining the newly synthesized protein in an open conformation. Functions as a peptidyl-prolyl cis-trans isomerase.</text>
</comment>
<reference evidence="12 13" key="1">
    <citation type="journal article" date="2010" name="Stand. Genomic Sci.">
        <title>Complete genome sequence of Meiothermus silvanus type strain (VI-R2).</title>
        <authorList>
            <person name="Sikorski J."/>
            <person name="Tindall B.J."/>
            <person name="Lowry S."/>
            <person name="Lucas S."/>
            <person name="Nolan M."/>
            <person name="Copeland A."/>
            <person name="Glavina Del Rio T."/>
            <person name="Tice H."/>
            <person name="Cheng J.F."/>
            <person name="Han C."/>
            <person name="Pitluck S."/>
            <person name="Liolios K."/>
            <person name="Ivanova N."/>
            <person name="Mavromatis K."/>
            <person name="Mikhailova N."/>
            <person name="Pati A."/>
            <person name="Goodwin L."/>
            <person name="Chen A."/>
            <person name="Palaniappan K."/>
            <person name="Land M."/>
            <person name="Hauser L."/>
            <person name="Chang Y.J."/>
            <person name="Jeffries C.D."/>
            <person name="Rohde M."/>
            <person name="Goker M."/>
            <person name="Woyke T."/>
            <person name="Bristow J."/>
            <person name="Eisen J.A."/>
            <person name="Markowitz V."/>
            <person name="Hugenholtz P."/>
            <person name="Kyrpides N.C."/>
            <person name="Klenk H.P."/>
            <person name="Lapidus A."/>
        </authorList>
    </citation>
    <scope>NUCLEOTIDE SEQUENCE [LARGE SCALE GENOMIC DNA]</scope>
    <source>
        <strain evidence="13">ATCC 700542 / DSM 9946 / VI-R2</strain>
    </source>
</reference>
<dbReference type="EC" id="5.2.1.8" evidence="3 9"/>
<dbReference type="GO" id="GO:0051083">
    <property type="term" value="P:'de novo' cotranslational protein folding"/>
    <property type="evidence" value="ECO:0007669"/>
    <property type="project" value="TreeGrafter"/>
</dbReference>
<evidence type="ECO:0000256" key="6">
    <source>
        <dbReference type="ARBA" id="ARBA00023186"/>
    </source>
</evidence>
<dbReference type="GO" id="GO:0043022">
    <property type="term" value="F:ribosome binding"/>
    <property type="evidence" value="ECO:0007669"/>
    <property type="project" value="TreeGrafter"/>
</dbReference>
<dbReference type="NCBIfam" id="TIGR00115">
    <property type="entry name" value="tig"/>
    <property type="match status" value="1"/>
</dbReference>
<keyword evidence="9" id="KW-0963">Cytoplasm</keyword>
<evidence type="ECO:0000256" key="1">
    <source>
        <dbReference type="ARBA" id="ARBA00000971"/>
    </source>
</evidence>
<dbReference type="InterPro" id="IPR037041">
    <property type="entry name" value="Trigger_fac_C_sf"/>
</dbReference>
<dbReference type="InterPro" id="IPR046357">
    <property type="entry name" value="PPIase_dom_sf"/>
</dbReference>
<dbReference type="Proteomes" id="UP000001916">
    <property type="component" value="Chromosome"/>
</dbReference>
<comment type="domain">
    <text evidence="9">Consists of 3 domains; the N-terminus binds the ribosome, the middle domain has PPIase activity, while the C-terminus has intrinsic chaperone activity on its own.</text>
</comment>
<evidence type="ECO:0000256" key="7">
    <source>
        <dbReference type="ARBA" id="ARBA00023235"/>
    </source>
</evidence>
<feature type="domain" description="Trigger factor C-terminal" evidence="11">
    <location>
        <begin position="238"/>
        <end position="398"/>
    </location>
</feature>
<evidence type="ECO:0000259" key="11">
    <source>
        <dbReference type="Pfam" id="PF05698"/>
    </source>
</evidence>
<dbReference type="InterPro" id="IPR008880">
    <property type="entry name" value="Trigger_fac_C"/>
</dbReference>
<evidence type="ECO:0000256" key="2">
    <source>
        <dbReference type="ARBA" id="ARBA00005464"/>
    </source>
</evidence>
<evidence type="ECO:0000256" key="5">
    <source>
        <dbReference type="ARBA" id="ARBA00023110"/>
    </source>
</evidence>
<evidence type="ECO:0000256" key="3">
    <source>
        <dbReference type="ARBA" id="ARBA00013194"/>
    </source>
</evidence>
<dbReference type="Pfam" id="PF05698">
    <property type="entry name" value="Trigger_C"/>
    <property type="match status" value="1"/>
</dbReference>
<dbReference type="GO" id="GO:0051301">
    <property type="term" value="P:cell division"/>
    <property type="evidence" value="ECO:0007669"/>
    <property type="project" value="UniProtKB-KW"/>
</dbReference>
<dbReference type="Gene3D" id="3.10.50.40">
    <property type="match status" value="1"/>
</dbReference>
<dbReference type="GO" id="GO:0044183">
    <property type="term" value="F:protein folding chaperone"/>
    <property type="evidence" value="ECO:0007669"/>
    <property type="project" value="TreeGrafter"/>
</dbReference>
<evidence type="ECO:0000259" key="10">
    <source>
        <dbReference type="Pfam" id="PF05697"/>
    </source>
</evidence>
<dbReference type="SUPFAM" id="SSF102735">
    <property type="entry name" value="Trigger factor ribosome-binding domain"/>
    <property type="match status" value="1"/>
</dbReference>
<dbReference type="PANTHER" id="PTHR30560:SF3">
    <property type="entry name" value="TRIGGER FACTOR-LIKE PROTEIN TIG, CHLOROPLASTIC"/>
    <property type="match status" value="1"/>
</dbReference>
<protein>
    <recommendedName>
        <fullName evidence="4 9">Trigger factor</fullName>
        <shortName evidence="9">TF</shortName>
        <ecNumber evidence="3 9">5.2.1.8</ecNumber>
    </recommendedName>
    <alternativeName>
        <fullName evidence="8 9">PPIase</fullName>
    </alternativeName>
</protein>
<dbReference type="SUPFAM" id="SSF54534">
    <property type="entry name" value="FKBP-like"/>
    <property type="match status" value="1"/>
</dbReference>
<dbReference type="STRING" id="526227.Mesil_1854"/>
<dbReference type="PIRSF" id="PIRSF003095">
    <property type="entry name" value="Trigger_factor"/>
    <property type="match status" value="1"/>
</dbReference>
<organism evidence="12 13">
    <name type="scientific">Allomeiothermus silvanus (strain ATCC 700542 / DSM 9946 / NBRC 106475 / NCIMB 13440 / VI-R2)</name>
    <name type="common">Thermus silvanus</name>
    <dbReference type="NCBI Taxonomy" id="526227"/>
    <lineage>
        <taxon>Bacteria</taxon>
        <taxon>Thermotogati</taxon>
        <taxon>Deinococcota</taxon>
        <taxon>Deinococci</taxon>
        <taxon>Thermales</taxon>
        <taxon>Thermaceae</taxon>
        <taxon>Allomeiothermus</taxon>
    </lineage>
</organism>
<evidence type="ECO:0000256" key="8">
    <source>
        <dbReference type="ARBA" id="ARBA00029986"/>
    </source>
</evidence>
<dbReference type="GO" id="GO:0005737">
    <property type="term" value="C:cytoplasm"/>
    <property type="evidence" value="ECO:0007669"/>
    <property type="project" value="UniProtKB-SubCell"/>
</dbReference>
<comment type="subcellular location">
    <subcellularLocation>
        <location evidence="9">Cytoplasm</location>
    </subcellularLocation>
    <text evidence="9">About half TF is bound to the ribosome near the polypeptide exit tunnel while the other half is free in the cytoplasm.</text>
</comment>
<feature type="domain" description="Trigger factor ribosome-binding bacterial" evidence="10">
    <location>
        <begin position="6"/>
        <end position="143"/>
    </location>
</feature>
<dbReference type="eggNOG" id="COG0544">
    <property type="taxonomic scope" value="Bacteria"/>
</dbReference>
<dbReference type="PANTHER" id="PTHR30560">
    <property type="entry name" value="TRIGGER FACTOR CHAPERONE AND PEPTIDYL-PROLYL CIS/TRANS ISOMERASE"/>
    <property type="match status" value="1"/>
</dbReference>
<dbReference type="EMBL" id="CP002042">
    <property type="protein sequence ID" value="ADH63731.1"/>
    <property type="molecule type" value="Genomic_DNA"/>
</dbReference>
<gene>
    <name evidence="9" type="primary">tig</name>
    <name evidence="12" type="ordered locus">Mesil_1854</name>
</gene>
<dbReference type="Gene3D" id="3.30.70.1050">
    <property type="entry name" value="Trigger factor ribosome-binding domain"/>
    <property type="match status" value="1"/>
</dbReference>
<evidence type="ECO:0000256" key="4">
    <source>
        <dbReference type="ARBA" id="ARBA00016902"/>
    </source>
</evidence>
<dbReference type="HOGENOM" id="CLU_033058_3_1_0"/>
<dbReference type="KEGG" id="msv:Mesil_1854"/>
<dbReference type="InterPro" id="IPR027304">
    <property type="entry name" value="Trigger_fact/SurA_dom_sf"/>
</dbReference>
<name>D7BGB5_ALLS1</name>
<dbReference type="Pfam" id="PF05697">
    <property type="entry name" value="Trigger_N"/>
    <property type="match status" value="1"/>
</dbReference>
<dbReference type="SUPFAM" id="SSF109998">
    <property type="entry name" value="Triger factor/SurA peptide-binding domain-like"/>
    <property type="match status" value="1"/>
</dbReference>
<dbReference type="OrthoDB" id="9767721at2"/>
<proteinExistence type="inferred from homology"/>
<dbReference type="GO" id="GO:0043335">
    <property type="term" value="P:protein unfolding"/>
    <property type="evidence" value="ECO:0007669"/>
    <property type="project" value="TreeGrafter"/>
</dbReference>
<comment type="similarity">
    <text evidence="2 9">Belongs to the FKBP-type PPIase family. Tig subfamily.</text>
</comment>
<comment type="catalytic activity">
    <reaction evidence="1 9">
        <text>[protein]-peptidylproline (omega=180) = [protein]-peptidylproline (omega=0)</text>
        <dbReference type="Rhea" id="RHEA:16237"/>
        <dbReference type="Rhea" id="RHEA-COMP:10747"/>
        <dbReference type="Rhea" id="RHEA-COMP:10748"/>
        <dbReference type="ChEBI" id="CHEBI:83833"/>
        <dbReference type="ChEBI" id="CHEBI:83834"/>
        <dbReference type="EC" id="5.2.1.8"/>
    </reaction>
</comment>
<dbReference type="RefSeq" id="WP_013158288.1">
    <property type="nucleotide sequence ID" value="NC_014212.1"/>
</dbReference>
<sequence length="403" mass="46132">MAEILEREGYRVKLRVEVPASEVNKAYDAVVREYASKVRVPGFRPGKAPAKVIEARLGRESLLEEVKERLLDTSYPKAVKELELFPVGVKLLEAHLEQGQPFTYVAEVENYPEVKLPNWREFKLEVPPIEITDEMVEQALQELRQRYGELVPVERPIEAKDQVFIETEDGARFPVDMEKALEHVREALLGKSAGDEVMVPVKDGDTVVKELKTKVLEVKALQLPELDEEFAKTVGEESLEVLRGKVRMSLESQAARKVQEAKAEQLLEKLAEGLEAEIPPTMLNREQQHLLEHMAEDLQKEKTTLQDYLKKLEEEGKLEEFRADLKTSAEKRIRRALAKEKLQEELGTELTEEEWNAYLADMARAYRTNVASLKKELGEETLERLKLQLLQDKALAEALQKLE</sequence>